<dbReference type="Proteomes" id="UP001596270">
    <property type="component" value="Unassembled WGS sequence"/>
</dbReference>
<gene>
    <name evidence="1" type="ORF">ACFQND_08060</name>
</gene>
<dbReference type="EMBL" id="JBHSRS010000017">
    <property type="protein sequence ID" value="MFC6281179.1"/>
    <property type="molecule type" value="Genomic_DNA"/>
</dbReference>
<sequence length="116" mass="13192">MSASALLPTDIETPDYQRLPFSKYGIAQLVSSQCTFSQAQKMYFQGAISKREFARYARIWENSAYRTTSKAQDSRYSAGGQAALERRYSRAMKLHAAWRKQVLISIARDCLARLGK</sequence>
<evidence type="ECO:0008006" key="3">
    <source>
        <dbReference type="Google" id="ProtNLM"/>
    </source>
</evidence>
<evidence type="ECO:0000313" key="2">
    <source>
        <dbReference type="Proteomes" id="UP001596270"/>
    </source>
</evidence>
<protein>
    <recommendedName>
        <fullName evidence="3">Lysozyme inhibitor LprI N-terminal domain-containing protein</fullName>
    </recommendedName>
</protein>
<keyword evidence="2" id="KW-1185">Reference proteome</keyword>
<evidence type="ECO:0000313" key="1">
    <source>
        <dbReference type="EMBL" id="MFC6281179.1"/>
    </source>
</evidence>
<organism evidence="1 2">
    <name type="scientific">Polaromonas aquatica</name>
    <dbReference type="NCBI Taxonomy" id="332657"/>
    <lineage>
        <taxon>Bacteria</taxon>
        <taxon>Pseudomonadati</taxon>
        <taxon>Pseudomonadota</taxon>
        <taxon>Betaproteobacteria</taxon>
        <taxon>Burkholderiales</taxon>
        <taxon>Comamonadaceae</taxon>
        <taxon>Polaromonas</taxon>
    </lineage>
</organism>
<dbReference type="RefSeq" id="WP_377412930.1">
    <property type="nucleotide sequence ID" value="NZ_JBHSRS010000017.1"/>
</dbReference>
<comment type="caution">
    <text evidence="1">The sequence shown here is derived from an EMBL/GenBank/DDBJ whole genome shotgun (WGS) entry which is preliminary data.</text>
</comment>
<reference evidence="2" key="1">
    <citation type="journal article" date="2019" name="Int. J. Syst. Evol. Microbiol.">
        <title>The Global Catalogue of Microorganisms (GCM) 10K type strain sequencing project: providing services to taxonomists for standard genome sequencing and annotation.</title>
        <authorList>
            <consortium name="The Broad Institute Genomics Platform"/>
            <consortium name="The Broad Institute Genome Sequencing Center for Infectious Disease"/>
            <person name="Wu L."/>
            <person name="Ma J."/>
        </authorList>
    </citation>
    <scope>NUCLEOTIDE SEQUENCE [LARGE SCALE GENOMIC DNA]</scope>
    <source>
        <strain evidence="2">CCUG 39402</strain>
    </source>
</reference>
<proteinExistence type="predicted"/>
<accession>A0ABW1TU88</accession>
<name>A0ABW1TU88_9BURK</name>